<evidence type="ECO:0000256" key="5">
    <source>
        <dbReference type="PROSITE-ProRule" id="PRU10058"/>
    </source>
</evidence>
<evidence type="ECO:0000256" key="4">
    <source>
        <dbReference type="ARBA" id="ARBA00023295"/>
    </source>
</evidence>
<name>A0A6P2CJV7_9LACO</name>
<dbReference type="RefSeq" id="WP_148606453.1">
    <property type="nucleotide sequence ID" value="NZ_BSUV01000001.1"/>
</dbReference>
<proteinExistence type="inferred from homology"/>
<evidence type="ECO:0000256" key="2">
    <source>
        <dbReference type="ARBA" id="ARBA00022729"/>
    </source>
</evidence>
<keyword evidence="2" id="KW-0732">Signal</keyword>
<dbReference type="InterPro" id="IPR012341">
    <property type="entry name" value="6hp_glycosidase-like_sf"/>
</dbReference>
<dbReference type="PRINTS" id="PR00735">
    <property type="entry name" value="GLHYDRLASE8"/>
</dbReference>
<dbReference type="AlphaFoldDB" id="A0A6P2CJV7"/>
<dbReference type="GO" id="GO:0004553">
    <property type="term" value="F:hydrolase activity, hydrolyzing O-glycosyl compounds"/>
    <property type="evidence" value="ECO:0007669"/>
    <property type="project" value="InterPro"/>
</dbReference>
<dbReference type="InterPro" id="IPR008928">
    <property type="entry name" value="6-hairpin_glycosidase_sf"/>
</dbReference>
<dbReference type="EC" id="3.2.1.-" evidence="6"/>
<comment type="similarity">
    <text evidence="1 6">Belongs to the glycosyl hydrolase 8 (cellulase D) family.</text>
</comment>
<reference evidence="7 8" key="1">
    <citation type="submission" date="2019-01" db="EMBL/GenBank/DDBJ databases">
        <title>Leuconostoc litchii sp. nov., a novel lactic acid bacterium isolated from lychee.</title>
        <authorList>
            <person name="Wang L.-T."/>
        </authorList>
    </citation>
    <scope>NUCLEOTIDE SEQUENCE [LARGE SCALE GENOMIC DNA]</scope>
    <source>
        <strain evidence="7 8">MB7</strain>
    </source>
</reference>
<dbReference type="GO" id="GO:0000272">
    <property type="term" value="P:polysaccharide catabolic process"/>
    <property type="evidence" value="ECO:0007669"/>
    <property type="project" value="UniProtKB-KW"/>
</dbReference>
<feature type="active site" description="Nucleophile" evidence="5">
    <location>
        <position position="107"/>
    </location>
</feature>
<evidence type="ECO:0000313" key="8">
    <source>
        <dbReference type="Proteomes" id="UP000442244"/>
    </source>
</evidence>
<keyword evidence="8" id="KW-1185">Reference proteome</keyword>
<dbReference type="EMBL" id="SDGY01000006">
    <property type="protein sequence ID" value="TYC46191.1"/>
    <property type="molecule type" value="Genomic_DNA"/>
</dbReference>
<dbReference type="Gene3D" id="1.50.10.10">
    <property type="match status" value="1"/>
</dbReference>
<evidence type="ECO:0000256" key="1">
    <source>
        <dbReference type="ARBA" id="ARBA00009209"/>
    </source>
</evidence>
<comment type="caution">
    <text evidence="7">The sequence shown here is derived from an EMBL/GenBank/DDBJ whole genome shotgun (WGS) entry which is preliminary data.</text>
</comment>
<evidence type="ECO:0000256" key="3">
    <source>
        <dbReference type="ARBA" id="ARBA00022801"/>
    </source>
</evidence>
<keyword evidence="4 6" id="KW-0326">Glycosidase</keyword>
<keyword evidence="3 6" id="KW-0378">Hydrolase</keyword>
<protein>
    <recommendedName>
        <fullName evidence="6">Glucanase</fullName>
        <ecNumber evidence="6">3.2.1.-</ecNumber>
    </recommendedName>
</protein>
<dbReference type="InterPro" id="IPR019834">
    <property type="entry name" value="Glyco_hydro_8_CS"/>
</dbReference>
<organism evidence="7 8">
    <name type="scientific">Leuconostoc litchii</name>
    <dbReference type="NCBI Taxonomy" id="1981069"/>
    <lineage>
        <taxon>Bacteria</taxon>
        <taxon>Bacillati</taxon>
        <taxon>Bacillota</taxon>
        <taxon>Bacilli</taxon>
        <taxon>Lactobacillales</taxon>
        <taxon>Lactobacillaceae</taxon>
        <taxon>Leuconostoc</taxon>
    </lineage>
</organism>
<dbReference type="Pfam" id="PF01270">
    <property type="entry name" value="Glyco_hydro_8"/>
    <property type="match status" value="1"/>
</dbReference>
<gene>
    <name evidence="7" type="ORF">ESZ47_08140</name>
</gene>
<dbReference type="OrthoDB" id="9803461at2"/>
<accession>A0A6P2CJV7</accession>
<keyword evidence="6" id="KW-0624">Polysaccharide degradation</keyword>
<sequence length="352" mass="40496">MQNNTPTNQLYQAWKSNYVRNIATGSFVNSNDHKSKEIALSESQGYGMLITILAAEQNEATQEDFDQFVKYYQNHNISKENHLMAWKQIRSGNKMKTLVENNTNATDGDMDIAYALLMADQKWQSDGKYNYKKIAISILDDLLHYNYNDQNELLNVGNWAKKNIKYENLIRTSDLVPTYFKKFYEVTNDSEWWKIYLKSINVLQNVSNQNDTGLIPDFIIVKNSSITNVAPNTFESADDNNYGWNANRVPMRLSFDTSNQQLLAINKKLLNFFNQQNQIKAVYQLNGKEQNDYSSMAFTAPLAVAAYQQKSEFKTLSNDLLKQVNNSNLSNNYYADTLKMLAALMIEHSSSK</sequence>
<keyword evidence="6" id="KW-0119">Carbohydrate metabolism</keyword>
<evidence type="ECO:0000256" key="6">
    <source>
        <dbReference type="RuleBase" id="RU361167"/>
    </source>
</evidence>
<dbReference type="SUPFAM" id="SSF48208">
    <property type="entry name" value="Six-hairpin glycosidases"/>
    <property type="match status" value="1"/>
</dbReference>
<dbReference type="Proteomes" id="UP000442244">
    <property type="component" value="Unassembled WGS sequence"/>
</dbReference>
<dbReference type="InterPro" id="IPR002037">
    <property type="entry name" value="Glyco_hydro_8"/>
</dbReference>
<evidence type="ECO:0000313" key="7">
    <source>
        <dbReference type="EMBL" id="TYC46191.1"/>
    </source>
</evidence>
<dbReference type="PROSITE" id="PS00812">
    <property type="entry name" value="GLYCOSYL_HYDROL_F8"/>
    <property type="match status" value="1"/>
</dbReference>